<dbReference type="Pfam" id="PF07228">
    <property type="entry name" value="SpoIIE"/>
    <property type="match status" value="1"/>
</dbReference>
<keyword evidence="5" id="KW-1185">Reference proteome</keyword>
<dbReference type="RefSeq" id="WP_242379531.1">
    <property type="nucleotide sequence ID" value="NZ_JAKRKC020000001.1"/>
</dbReference>
<dbReference type="Gene3D" id="3.40.50.2300">
    <property type="match status" value="1"/>
</dbReference>
<sequence>MSDTTPSAATILVVDDTPTKLYILSSWLRRAGYAVVEATAGLEALRRIAELHPDLVVLDVRLPDISGYEVCERIKNDPATSSIPVIQISGAAITAADRALGLHRGADGYLAEPIEPDEFVATVEAALRYHRARQRAERLAGRLGALTDLTLAMNAAQTFDELLSTAVSGTSRILGRTAGVVALAPDGRTRRLTAVPPDGTVTVRSSPPGALETLGGRALGQKAGIEFLDVPYDYWTSVAPDTPSRRDIVAVVARTKRDRPPILLGLEPEPELDQDELSIMRQIGQAVALAVEALRAYAEEHAIALTLQRSLLPSRVPQVPGLDIVWRYQPAVDNVEVGGDFYEVLELGDQVLVAVGDVQGHSLLAATVMAELRHALRASLIGKVELDQSLSLLNDVLRRYHPRMTATVCLTLLDPATGEAQIANAGHIPPLLLGGDGTARYHEHFGNLLLGVAEEVYRIDRVVVPPGGSVLMFTDGLVEDRDKYLDDSLEIARRTAEGIGDDMDEAAGRLIDTFGAREDDVALVIVRRHRAPGGSQRSMSVTSSE</sequence>
<evidence type="ECO:0000259" key="3">
    <source>
        <dbReference type="PROSITE" id="PS50110"/>
    </source>
</evidence>
<dbReference type="Pfam" id="PF00072">
    <property type="entry name" value="Response_reg"/>
    <property type="match status" value="1"/>
</dbReference>
<dbReference type="PANTHER" id="PTHR43156:SF2">
    <property type="entry name" value="STAGE II SPORULATION PROTEIN E"/>
    <property type="match status" value="1"/>
</dbReference>
<evidence type="ECO:0000256" key="2">
    <source>
        <dbReference type="PROSITE-ProRule" id="PRU00169"/>
    </source>
</evidence>
<gene>
    <name evidence="4" type="ORF">MF672_021640</name>
</gene>
<protein>
    <submittedName>
        <fullName evidence="4">Fused response regulator/phosphatase</fullName>
    </submittedName>
</protein>
<dbReference type="PROSITE" id="PS50110">
    <property type="entry name" value="RESPONSE_REGULATORY"/>
    <property type="match status" value="1"/>
</dbReference>
<dbReference type="EMBL" id="JAKRKC020000001">
    <property type="protein sequence ID" value="MCK2216383.1"/>
    <property type="molecule type" value="Genomic_DNA"/>
</dbReference>
<feature type="modified residue" description="4-aspartylphosphate" evidence="2">
    <location>
        <position position="59"/>
    </location>
</feature>
<organism evidence="4 5">
    <name type="scientific">Actinomadura luzonensis</name>
    <dbReference type="NCBI Taxonomy" id="2805427"/>
    <lineage>
        <taxon>Bacteria</taxon>
        <taxon>Bacillati</taxon>
        <taxon>Actinomycetota</taxon>
        <taxon>Actinomycetes</taxon>
        <taxon>Streptosporangiales</taxon>
        <taxon>Thermomonosporaceae</taxon>
        <taxon>Actinomadura</taxon>
    </lineage>
</organism>
<dbReference type="SMART" id="SM00331">
    <property type="entry name" value="PP2C_SIG"/>
    <property type="match status" value="1"/>
</dbReference>
<proteinExistence type="predicted"/>
<keyword evidence="2" id="KW-0597">Phosphoprotein</keyword>
<evidence type="ECO:0000256" key="1">
    <source>
        <dbReference type="ARBA" id="ARBA00022801"/>
    </source>
</evidence>
<dbReference type="InterPro" id="IPR052016">
    <property type="entry name" value="Bact_Sigma-Reg"/>
</dbReference>
<keyword evidence="1" id="KW-0378">Hydrolase</keyword>
<dbReference type="InterPro" id="IPR001789">
    <property type="entry name" value="Sig_transdc_resp-reg_receiver"/>
</dbReference>
<evidence type="ECO:0000313" key="4">
    <source>
        <dbReference type="EMBL" id="MCK2216383.1"/>
    </source>
</evidence>
<dbReference type="Gene3D" id="3.60.40.10">
    <property type="entry name" value="PPM-type phosphatase domain"/>
    <property type="match status" value="1"/>
</dbReference>
<dbReference type="Proteomes" id="UP001317259">
    <property type="component" value="Unassembled WGS sequence"/>
</dbReference>
<reference evidence="4 5" key="1">
    <citation type="submission" date="2022-04" db="EMBL/GenBank/DDBJ databases">
        <title>Genome draft of Actinomadura sp. ATCC 31491.</title>
        <authorList>
            <person name="Shi X."/>
            <person name="Du Y."/>
        </authorList>
    </citation>
    <scope>NUCLEOTIDE SEQUENCE [LARGE SCALE GENOMIC DNA]</scope>
    <source>
        <strain evidence="4 5">ATCC 31491</strain>
    </source>
</reference>
<dbReference type="PANTHER" id="PTHR43156">
    <property type="entry name" value="STAGE II SPORULATION PROTEIN E-RELATED"/>
    <property type="match status" value="1"/>
</dbReference>
<comment type="caution">
    <text evidence="4">The sequence shown here is derived from an EMBL/GenBank/DDBJ whole genome shotgun (WGS) entry which is preliminary data.</text>
</comment>
<dbReference type="SUPFAM" id="SSF52172">
    <property type="entry name" value="CheY-like"/>
    <property type="match status" value="1"/>
</dbReference>
<feature type="domain" description="Response regulatory" evidence="3">
    <location>
        <begin position="10"/>
        <end position="127"/>
    </location>
</feature>
<dbReference type="InterPro" id="IPR011006">
    <property type="entry name" value="CheY-like_superfamily"/>
</dbReference>
<evidence type="ECO:0000313" key="5">
    <source>
        <dbReference type="Proteomes" id="UP001317259"/>
    </source>
</evidence>
<accession>A0ABT0FVM2</accession>
<dbReference type="InterPro" id="IPR001932">
    <property type="entry name" value="PPM-type_phosphatase-like_dom"/>
</dbReference>
<dbReference type="InterPro" id="IPR036457">
    <property type="entry name" value="PPM-type-like_dom_sf"/>
</dbReference>
<dbReference type="SMART" id="SM00448">
    <property type="entry name" value="REC"/>
    <property type="match status" value="1"/>
</dbReference>
<name>A0ABT0FVM2_9ACTN</name>
<dbReference type="SUPFAM" id="SSF81606">
    <property type="entry name" value="PP2C-like"/>
    <property type="match status" value="1"/>
</dbReference>